<dbReference type="InterPro" id="IPR009078">
    <property type="entry name" value="Ferritin-like_SF"/>
</dbReference>
<comment type="similarity">
    <text evidence="1">Belongs to the ribonucleoside diphosphate reductase small chain family.</text>
</comment>
<dbReference type="GO" id="GO:0046982">
    <property type="term" value="F:protein heterodimerization activity"/>
    <property type="evidence" value="ECO:0007669"/>
    <property type="project" value="EnsemblFungi"/>
</dbReference>
<dbReference type="PANTHER" id="PTHR23409">
    <property type="entry name" value="RIBONUCLEOSIDE-DIPHOSPHATE REDUCTASE SMALL CHAIN"/>
    <property type="match status" value="1"/>
</dbReference>
<organism evidence="2 3">
    <name type="scientific">Huiozyma naganishii (strain ATCC MYA-139 / BCRC 22969 / CBS 8797 / KCTC 17520 / NBRC 10181 / NCYC 3082 / Yp74L-3)</name>
    <name type="common">Yeast</name>
    <name type="synonym">Kazachstania naganishii</name>
    <dbReference type="NCBI Taxonomy" id="1071383"/>
    <lineage>
        <taxon>Eukaryota</taxon>
        <taxon>Fungi</taxon>
        <taxon>Dikarya</taxon>
        <taxon>Ascomycota</taxon>
        <taxon>Saccharomycotina</taxon>
        <taxon>Saccharomycetes</taxon>
        <taxon>Saccharomycetales</taxon>
        <taxon>Saccharomycetaceae</taxon>
        <taxon>Huiozyma</taxon>
    </lineage>
</organism>
<evidence type="ECO:0000313" key="3">
    <source>
        <dbReference type="Proteomes" id="UP000006310"/>
    </source>
</evidence>
<sequence length="346" mass="39455">MSHAKFLSQFSASREATHETEKDEILLIENKRRFVMFPIKYHEIWAAYKKAEASFWTAEEIELSKDVEDIADKKVTAEQLAFLKKFMALLTLGEDIVNRHLIERFSAELQNPEGKSFYGFQIMMENIYDEVYSMVIDAYFNGPENIKCYEEIKNCSHFAQKTDFINRWIKDPESLYGERLVAFAAKEGIFLSGAHAAVFALGEKGLLAGLNKANTNIYRDKGSYTDFSCLLFAHLKKKPEPKVIEKIITEAVDIEKDVLVNGMNVKEAGVDEAQTIQYVEYLADSLLLSFGNEKVYNVSNPFEFMADTTSIGKSRFFEKQVSDFIKAKQPPQAVAASEAFNFNESF</sequence>
<dbReference type="OrthoDB" id="10248373at2759"/>
<dbReference type="PANTHER" id="PTHR23409:SF18">
    <property type="entry name" value="RIBONUCLEOSIDE-DIPHOSPHATE REDUCTASE SUBUNIT M2"/>
    <property type="match status" value="1"/>
</dbReference>
<dbReference type="InterPro" id="IPR012348">
    <property type="entry name" value="RNR-like"/>
</dbReference>
<dbReference type="Pfam" id="PF00268">
    <property type="entry name" value="Ribonuc_red_sm"/>
    <property type="match status" value="1"/>
</dbReference>
<dbReference type="KEGG" id="kng:KNAG_0H02620"/>
<evidence type="ECO:0000256" key="1">
    <source>
        <dbReference type="ARBA" id="ARBA00009303"/>
    </source>
</evidence>
<dbReference type="EMBL" id="HE978321">
    <property type="protein sequence ID" value="CCK71677.1"/>
    <property type="molecule type" value="Genomic_DNA"/>
</dbReference>
<protein>
    <submittedName>
        <fullName evidence="2">Uncharacterized protein</fullName>
    </submittedName>
</protein>
<dbReference type="OMA" id="MMENIYD"/>
<keyword evidence="3" id="KW-1185">Reference proteome</keyword>
<dbReference type="SUPFAM" id="SSF47240">
    <property type="entry name" value="Ferritin-like"/>
    <property type="match status" value="1"/>
</dbReference>
<reference evidence="3" key="2">
    <citation type="submission" date="2012-08" db="EMBL/GenBank/DDBJ databases">
        <title>Genome sequence of Kazachstania naganishii.</title>
        <authorList>
            <person name="Gordon J.L."/>
            <person name="Armisen D."/>
            <person name="Proux-Wera E."/>
            <person name="OhEigeartaigh S.S."/>
            <person name="Byrne K.P."/>
            <person name="Wolfe K.H."/>
        </authorList>
    </citation>
    <scope>NUCLEOTIDE SEQUENCE [LARGE SCALE GENOMIC DNA]</scope>
    <source>
        <strain evidence="3">ATCC MYA-139 / BCRC 22969 / CBS 8797 / CCRC 22969 / KCTC 17520 / NBRC 10181 / NCYC 3082</strain>
    </source>
</reference>
<dbReference type="Proteomes" id="UP000006310">
    <property type="component" value="Chromosome 8"/>
</dbReference>
<gene>
    <name evidence="2" type="primary">KNAG0H02620</name>
    <name evidence="2" type="ordered locus">KNAG_0H02620</name>
</gene>
<accession>J7S1V7</accession>
<proteinExistence type="inferred from homology"/>
<dbReference type="RefSeq" id="XP_022465922.1">
    <property type="nucleotide sequence ID" value="XM_022609535.1"/>
</dbReference>
<dbReference type="InterPro" id="IPR000358">
    <property type="entry name" value="RNR_small_fam"/>
</dbReference>
<dbReference type="CDD" id="cd01049">
    <property type="entry name" value="RNRR2"/>
    <property type="match status" value="1"/>
</dbReference>
<dbReference type="GO" id="GO:0004748">
    <property type="term" value="F:ribonucleoside-diphosphate reductase activity, thioredoxin disulfide as acceptor"/>
    <property type="evidence" value="ECO:0007669"/>
    <property type="project" value="EnsemblFungi"/>
</dbReference>
<reference evidence="2 3" key="1">
    <citation type="journal article" date="2011" name="Proc. Natl. Acad. Sci. U.S.A.">
        <title>Evolutionary erosion of yeast sex chromosomes by mating-type switching accidents.</title>
        <authorList>
            <person name="Gordon J.L."/>
            <person name="Armisen D."/>
            <person name="Proux-Wera E."/>
            <person name="Oheigeartaigh S.S."/>
            <person name="Byrne K.P."/>
            <person name="Wolfe K.H."/>
        </authorList>
    </citation>
    <scope>NUCLEOTIDE SEQUENCE [LARGE SCALE GENOMIC DNA]</scope>
    <source>
        <strain evidence="3">ATCC MYA-139 / BCRC 22969 / CBS 8797 / CCRC 22969 / KCTC 17520 / NBRC 10181 / NCYC 3082</strain>
    </source>
</reference>
<evidence type="ECO:0000313" key="2">
    <source>
        <dbReference type="EMBL" id="CCK71677.1"/>
    </source>
</evidence>
<dbReference type="GO" id="GO:0009263">
    <property type="term" value="P:deoxyribonucleotide biosynthetic process"/>
    <property type="evidence" value="ECO:0007669"/>
    <property type="project" value="EnsemblFungi"/>
</dbReference>
<dbReference type="GeneID" id="34527409"/>
<dbReference type="InterPro" id="IPR033909">
    <property type="entry name" value="RNR_small"/>
</dbReference>
<dbReference type="GO" id="GO:0005971">
    <property type="term" value="C:ribonucleoside-diphosphate reductase complex"/>
    <property type="evidence" value="ECO:0007669"/>
    <property type="project" value="EnsemblFungi"/>
</dbReference>
<dbReference type="AlphaFoldDB" id="J7S1V7"/>
<dbReference type="HOGENOM" id="CLU_035339_0_1_1"/>
<dbReference type="STRING" id="1071383.J7S1V7"/>
<dbReference type="GO" id="GO:0005634">
    <property type="term" value="C:nucleus"/>
    <property type="evidence" value="ECO:0007669"/>
    <property type="project" value="EnsemblFungi"/>
</dbReference>
<name>J7S1V7_HUIN7</name>
<dbReference type="eggNOG" id="KOG1567">
    <property type="taxonomic scope" value="Eukaryota"/>
</dbReference>
<dbReference type="Gene3D" id="1.10.620.20">
    <property type="entry name" value="Ribonucleotide Reductase, subunit A"/>
    <property type="match status" value="1"/>
</dbReference>